<dbReference type="AlphaFoldDB" id="A0A1H3GHF3"/>
<dbReference type="STRING" id="44576.SAMN05421881_101527"/>
<proteinExistence type="predicted"/>
<evidence type="ECO:0000313" key="1">
    <source>
        <dbReference type="EMBL" id="SDY02435.1"/>
    </source>
</evidence>
<sequence length="84" mass="9078">MIEKSRSTSLALATIAILGQPPRPGALYKPEMALQMRQIVAPGDYPLMEMAGVVLNKIIINQLLVCKYLAGESLRPGGCDNLSH</sequence>
<organism evidence="1 2">
    <name type="scientific">Nitrosomonas halophila</name>
    <dbReference type="NCBI Taxonomy" id="44576"/>
    <lineage>
        <taxon>Bacteria</taxon>
        <taxon>Pseudomonadati</taxon>
        <taxon>Pseudomonadota</taxon>
        <taxon>Betaproteobacteria</taxon>
        <taxon>Nitrosomonadales</taxon>
        <taxon>Nitrosomonadaceae</taxon>
        <taxon>Nitrosomonas</taxon>
    </lineage>
</organism>
<reference evidence="1 2" key="1">
    <citation type="submission" date="2016-10" db="EMBL/GenBank/DDBJ databases">
        <authorList>
            <person name="de Groot N.N."/>
        </authorList>
    </citation>
    <scope>NUCLEOTIDE SEQUENCE [LARGE SCALE GENOMIC DNA]</scope>
    <source>
        <strain evidence="1 2">Nm1</strain>
    </source>
</reference>
<dbReference type="RefSeq" id="WP_176973940.1">
    <property type="nucleotide sequence ID" value="NZ_FNOY01000015.1"/>
</dbReference>
<evidence type="ECO:0000313" key="2">
    <source>
        <dbReference type="Proteomes" id="UP000198640"/>
    </source>
</evidence>
<name>A0A1H3GHF3_9PROT</name>
<keyword evidence="2" id="KW-1185">Reference proteome</keyword>
<protein>
    <submittedName>
        <fullName evidence="1">Uncharacterized protein</fullName>
    </submittedName>
</protein>
<accession>A0A1H3GHF3</accession>
<dbReference type="EMBL" id="FNOY01000015">
    <property type="protein sequence ID" value="SDY02435.1"/>
    <property type="molecule type" value="Genomic_DNA"/>
</dbReference>
<gene>
    <name evidence="1" type="ORF">SAMN05421881_101527</name>
</gene>
<dbReference type="Proteomes" id="UP000198640">
    <property type="component" value="Unassembled WGS sequence"/>
</dbReference>